<dbReference type="EMBL" id="JAIFTL010000066">
    <property type="protein sequence ID" value="KAG9324466.1"/>
    <property type="molecule type" value="Genomic_DNA"/>
</dbReference>
<dbReference type="GO" id="GO:0015910">
    <property type="term" value="P:long-chain fatty acid import into peroxisome"/>
    <property type="evidence" value="ECO:0007669"/>
    <property type="project" value="TreeGrafter"/>
</dbReference>
<evidence type="ECO:0000256" key="3">
    <source>
        <dbReference type="ARBA" id="ARBA00022692"/>
    </source>
</evidence>
<dbReference type="AlphaFoldDB" id="A0A9P8A886"/>
<dbReference type="InterPro" id="IPR003439">
    <property type="entry name" value="ABC_transporter-like_ATP-bd"/>
</dbReference>
<comment type="caution">
    <text evidence="11">The sequence shown here is derived from an EMBL/GenBank/DDBJ whole genome shotgun (WGS) entry which is preliminary data.</text>
</comment>
<dbReference type="GO" id="GO:0005324">
    <property type="term" value="F:long-chain fatty acid transmembrane transporter activity"/>
    <property type="evidence" value="ECO:0007669"/>
    <property type="project" value="TreeGrafter"/>
</dbReference>
<dbReference type="Gene3D" id="3.40.50.300">
    <property type="entry name" value="P-loop containing nucleotide triphosphate hydrolases"/>
    <property type="match status" value="1"/>
</dbReference>
<keyword evidence="3 9" id="KW-0812">Transmembrane</keyword>
<evidence type="ECO:0000256" key="2">
    <source>
        <dbReference type="ARBA" id="ARBA00022448"/>
    </source>
</evidence>
<dbReference type="SUPFAM" id="SSF90123">
    <property type="entry name" value="ABC transporter transmembrane region"/>
    <property type="match status" value="1"/>
</dbReference>
<feature type="domain" description="ABC transporter" evidence="10">
    <location>
        <begin position="678"/>
        <end position="910"/>
    </location>
</feature>
<dbReference type="InterPro" id="IPR036640">
    <property type="entry name" value="ABC1_TM_sf"/>
</dbReference>
<keyword evidence="8" id="KW-0175">Coiled coil</keyword>
<evidence type="ECO:0000256" key="5">
    <source>
        <dbReference type="ARBA" id="ARBA00022840"/>
    </source>
</evidence>
<dbReference type="InterPro" id="IPR011527">
    <property type="entry name" value="ABC1_TM_dom"/>
</dbReference>
<evidence type="ECO:0000256" key="8">
    <source>
        <dbReference type="SAM" id="Coils"/>
    </source>
</evidence>
<dbReference type="InterPro" id="IPR003593">
    <property type="entry name" value="AAA+_ATPase"/>
</dbReference>
<dbReference type="InterPro" id="IPR027417">
    <property type="entry name" value="P-loop_NTPase"/>
</dbReference>
<keyword evidence="7 9" id="KW-0472">Membrane</keyword>
<dbReference type="InterPro" id="IPR050835">
    <property type="entry name" value="ABC_transporter_sub-D"/>
</dbReference>
<evidence type="ECO:0000256" key="1">
    <source>
        <dbReference type="ARBA" id="ARBA00008575"/>
    </source>
</evidence>
<evidence type="ECO:0000256" key="6">
    <source>
        <dbReference type="ARBA" id="ARBA00022989"/>
    </source>
</evidence>
<keyword evidence="6 9" id="KW-1133">Transmembrane helix</keyword>
<dbReference type="GO" id="GO:0005778">
    <property type="term" value="C:peroxisomal membrane"/>
    <property type="evidence" value="ECO:0007669"/>
    <property type="project" value="TreeGrafter"/>
</dbReference>
<evidence type="ECO:0000313" key="11">
    <source>
        <dbReference type="EMBL" id="KAG9324466.1"/>
    </source>
</evidence>
<protein>
    <recommendedName>
        <fullName evidence="10">ABC transporter domain-containing protein</fullName>
    </recommendedName>
</protein>
<evidence type="ECO:0000259" key="10">
    <source>
        <dbReference type="PROSITE" id="PS50893"/>
    </source>
</evidence>
<evidence type="ECO:0000256" key="7">
    <source>
        <dbReference type="ARBA" id="ARBA00023136"/>
    </source>
</evidence>
<keyword evidence="2" id="KW-0813">Transport</keyword>
<keyword evidence="5" id="KW-0067">ATP-binding</keyword>
<dbReference type="GO" id="GO:0016887">
    <property type="term" value="F:ATP hydrolysis activity"/>
    <property type="evidence" value="ECO:0007669"/>
    <property type="project" value="InterPro"/>
</dbReference>
<dbReference type="SUPFAM" id="SSF52540">
    <property type="entry name" value="P-loop containing nucleoside triphosphate hydrolases"/>
    <property type="match status" value="1"/>
</dbReference>
<dbReference type="PROSITE" id="PS50893">
    <property type="entry name" value="ABC_TRANSPORTER_2"/>
    <property type="match status" value="1"/>
</dbReference>
<dbReference type="PANTHER" id="PTHR11384:SF67">
    <property type="entry name" value="ATP-BINDING CASSETTE SUB-FAMILY D MEMBER 1"/>
    <property type="match status" value="1"/>
</dbReference>
<dbReference type="PANTHER" id="PTHR11384">
    <property type="entry name" value="ATP-BINDING CASSETTE, SUB-FAMILY D MEMBER"/>
    <property type="match status" value="1"/>
</dbReference>
<keyword evidence="4" id="KW-0547">Nucleotide-binding</keyword>
<dbReference type="CDD" id="cd03223">
    <property type="entry name" value="ABCD_peroxisomal_ALDP"/>
    <property type="match status" value="1"/>
</dbReference>
<reference evidence="11" key="1">
    <citation type="submission" date="2021-07" db="EMBL/GenBank/DDBJ databases">
        <title>Draft genome of Mortierella alpina, strain LL118, isolated from an aspen leaf litter sample.</title>
        <authorList>
            <person name="Yang S."/>
            <person name="Vinatzer B.A."/>
        </authorList>
    </citation>
    <scope>NUCLEOTIDE SEQUENCE</scope>
    <source>
        <strain evidence="11">LL118</strain>
    </source>
</reference>
<gene>
    <name evidence="11" type="ORF">KVV02_006610</name>
</gene>
<dbReference type="GO" id="GO:0042760">
    <property type="term" value="P:very long-chain fatty acid catabolic process"/>
    <property type="evidence" value="ECO:0007669"/>
    <property type="project" value="TreeGrafter"/>
</dbReference>
<dbReference type="InterPro" id="IPR017871">
    <property type="entry name" value="ABC_transporter-like_CS"/>
</dbReference>
<organism evidence="11 12">
    <name type="scientific">Mortierella alpina</name>
    <name type="common">Oleaginous fungus</name>
    <name type="synonym">Mortierella renispora</name>
    <dbReference type="NCBI Taxonomy" id="64518"/>
    <lineage>
        <taxon>Eukaryota</taxon>
        <taxon>Fungi</taxon>
        <taxon>Fungi incertae sedis</taxon>
        <taxon>Mucoromycota</taxon>
        <taxon>Mortierellomycotina</taxon>
        <taxon>Mortierellomycetes</taxon>
        <taxon>Mortierellales</taxon>
        <taxon>Mortierellaceae</taxon>
        <taxon>Mortierella</taxon>
    </lineage>
</organism>
<dbReference type="Pfam" id="PF00005">
    <property type="entry name" value="ABC_tran"/>
    <property type="match status" value="1"/>
</dbReference>
<feature type="transmembrane region" description="Helical" evidence="9">
    <location>
        <begin position="26"/>
        <end position="54"/>
    </location>
</feature>
<name>A0A9P8A886_MORAP</name>
<dbReference type="Proteomes" id="UP000717515">
    <property type="component" value="Unassembled WGS sequence"/>
</dbReference>
<dbReference type="GO" id="GO:0140359">
    <property type="term" value="F:ABC-type transporter activity"/>
    <property type="evidence" value="ECO:0007669"/>
    <property type="project" value="InterPro"/>
</dbReference>
<dbReference type="GO" id="GO:0005524">
    <property type="term" value="F:ATP binding"/>
    <property type="evidence" value="ECO:0007669"/>
    <property type="project" value="UniProtKB-KW"/>
</dbReference>
<comment type="similarity">
    <text evidence="1">Belongs to the ABC transporter superfamily. ABCD family. Peroxisomal fatty acyl CoA transporter (TC 3.A.1.203) subfamily.</text>
</comment>
<sequence>MRDQGSSDLPRVFFFLSTPCPLFPSFGLFSFVLVVFVFVFFLFLSFSLFFFLICPRSPISTLHRHPPRTGTHPLRSPPLLPSISSLQSRPFPPLDIWFTYTPVIASAFIERGRDMAVHSKDLPQQINSVLDAVRPKKSGASRRPLPAAALVAFIAVVVGRYLSNKQAKAKKAAAAVAAKEASTDTPVDAVQGKIQAPKKTTRAIKHTSPETFARNRKYFPPSKVAAAGSSASSAKSSVKVGVNKEFFRQIEAIFKILIPKLHCKETLILILHTTFLVLRTYLSVVVARLDGAIVKNLIAGNGKGFIRGLGYWFAIALPATYTNSMVRWTYILFYGFIICDCKATFAEKSFSRVNASAIGPASPHDARIRYLQSKLSIAFRTRLTRYVHDLYLNDQITYYRALNLDDRIEGVDQYITTDVAKFCDSLAGLYSNLGKPILDTIIFNYQLMRSIGVSGMGGLFVSYVITAFLLRMVTPAFGKLAAVEAKLEGDFRSAHTRLITNAEEVAFYNGAELEHSILTRTYKRLIRHINSIYKIRIAYNMFEDFIIKYCWSAVGLTLCALPVFFPALGGVDSVKDIASGDKVVGARTKGFITSKRLMMSLADAGGRMMYSYKEMSELAGSTLRVYNLISVLHQLQAGEYEGAAGDSSSSSSQNGDEEHERYSLAEIRGIIEYGYEGIKFVDVPIVTPSPGNANGGEELVKGLNVDIKPGDHMLVTGPNGVGKTGFARVVSGLWPVFKGQLARPNPKDIFYIPQRAYLSIGSLRDQVIYPHSQADMIKAGRTDEELMTILKHVHLAYIPDREGGWDTIKEWKDVFSGGEKQRMNMARLFYHKPRFAILDECTSAVSSDVEGLMYNHAKDMGITLITISHRPALFKYHLHLLKLTGDHGHWEFSTIGTAEERQSLEKEMATLQAKLDEVEDLKRRHAEIQKELEVGLNAGPQDGTKVQKRGLF</sequence>
<feature type="coiled-coil region" evidence="8">
    <location>
        <begin position="901"/>
        <end position="938"/>
    </location>
</feature>
<evidence type="ECO:0000256" key="9">
    <source>
        <dbReference type="SAM" id="Phobius"/>
    </source>
</evidence>
<evidence type="ECO:0000313" key="12">
    <source>
        <dbReference type="Proteomes" id="UP000717515"/>
    </source>
</evidence>
<accession>A0A9P8A886</accession>
<dbReference type="SMART" id="SM00382">
    <property type="entry name" value="AAA"/>
    <property type="match status" value="1"/>
</dbReference>
<evidence type="ECO:0000256" key="4">
    <source>
        <dbReference type="ARBA" id="ARBA00022741"/>
    </source>
</evidence>
<feature type="transmembrane region" description="Helical" evidence="9">
    <location>
        <begin position="451"/>
        <end position="470"/>
    </location>
</feature>
<proteinExistence type="inferred from homology"/>
<dbReference type="GO" id="GO:0007031">
    <property type="term" value="P:peroxisome organization"/>
    <property type="evidence" value="ECO:0007669"/>
    <property type="project" value="TreeGrafter"/>
</dbReference>
<dbReference type="GO" id="GO:0006635">
    <property type="term" value="P:fatty acid beta-oxidation"/>
    <property type="evidence" value="ECO:0007669"/>
    <property type="project" value="TreeGrafter"/>
</dbReference>
<dbReference type="Pfam" id="PF06472">
    <property type="entry name" value="ABC_membrane_2"/>
    <property type="match status" value="2"/>
</dbReference>
<dbReference type="PROSITE" id="PS00211">
    <property type="entry name" value="ABC_TRANSPORTER_1"/>
    <property type="match status" value="1"/>
</dbReference>